<evidence type="ECO:0000256" key="3">
    <source>
        <dbReference type="ARBA" id="ARBA00022806"/>
    </source>
</evidence>
<evidence type="ECO:0000313" key="7">
    <source>
        <dbReference type="EMBL" id="HDX30586.1"/>
    </source>
</evidence>
<name>A0A7C1JIV3_9CHLR</name>
<comment type="caution">
    <text evidence="7">The sequence shown here is derived from an EMBL/GenBank/DDBJ whole genome shotgun (WGS) entry which is preliminary data.</text>
</comment>
<dbReference type="Gene3D" id="3.40.50.300">
    <property type="entry name" value="P-loop containing nucleotide triphosphate hydrolases"/>
    <property type="match status" value="1"/>
</dbReference>
<organism evidence="7">
    <name type="scientific">Caldilinea aerophila</name>
    <dbReference type="NCBI Taxonomy" id="133453"/>
    <lineage>
        <taxon>Bacteria</taxon>
        <taxon>Bacillati</taxon>
        <taxon>Chloroflexota</taxon>
        <taxon>Caldilineae</taxon>
        <taxon>Caldilineales</taxon>
        <taxon>Caldilineaceae</taxon>
        <taxon>Caldilinea</taxon>
    </lineage>
</organism>
<keyword evidence="4 5" id="KW-0067">ATP-binding</keyword>
<dbReference type="EMBL" id="DSMG01000043">
    <property type="protein sequence ID" value="HDX30586.1"/>
    <property type="molecule type" value="Genomic_DNA"/>
</dbReference>
<evidence type="ECO:0000256" key="1">
    <source>
        <dbReference type="ARBA" id="ARBA00022741"/>
    </source>
</evidence>
<reference evidence="7" key="1">
    <citation type="journal article" date="2020" name="mSystems">
        <title>Genome- and Community-Level Interaction Insights into Carbon Utilization and Element Cycling Functions of Hydrothermarchaeota in Hydrothermal Sediment.</title>
        <authorList>
            <person name="Zhou Z."/>
            <person name="Liu Y."/>
            <person name="Xu W."/>
            <person name="Pan J."/>
            <person name="Luo Z.H."/>
            <person name="Li M."/>
        </authorList>
    </citation>
    <scope>NUCLEOTIDE SEQUENCE [LARGE SCALE GENOMIC DNA]</scope>
    <source>
        <strain evidence="7">SpSt-289</strain>
    </source>
</reference>
<dbReference type="SUPFAM" id="SSF52540">
    <property type="entry name" value="P-loop containing nucleoside triphosphate hydrolases"/>
    <property type="match status" value="1"/>
</dbReference>
<proteinExistence type="predicted"/>
<accession>A0A7C1JIV3</accession>
<evidence type="ECO:0000259" key="6">
    <source>
        <dbReference type="PROSITE" id="PS51198"/>
    </source>
</evidence>
<feature type="domain" description="UvrD-like helicase ATP-binding" evidence="6">
    <location>
        <begin position="1"/>
        <end position="299"/>
    </location>
</feature>
<sequence length="711" mass="80752">MSISPVPLNRKRFLIGPFGAGKTTAAIEHLRRLLRAERVRGDDILVLLPQRSLAAPYHEALRSTDLPAGPFVRVTTFASLVQQAVELYWPLLAPGAGFADPSREPVFLTLETSQYYMGPLVDAAIDEGAFDGVRVERPRIVSQVLDNLNKAALHGLSIDEAYERLELAVPPGEQRAARLNALRAARRISRQFRERCLRETLLDFSLQVQLFNDHVLTNPWSRTHLLRMHRHLIYDNAEEDTFSAHRLVSEWLPQLDSALIIVDSDAGYRTFLGADPEGVEALRRLCDEEVVLERSHVMQPGLALLTQRIDRIFDARRRAPAPSGHEPVRHEPVKSEPAEMPALVIPDQLFRFYPQMIAWTAEQIARLVHEEGIPPGEIAVLAPFVSDALRFSLQTALERRNNVPLATHRPSRALRDEPAARTLLTLARLAHPFWGMPPLPADVTLALTIAIEGLDPVRASLLSERVYPPRRRDNELGAFPSLPESERRRITYAVGERYEHLRSWIYDYRAETEPTPLDQFFARLFGEVLSQPGFGFHASRDAARVASQLVESARKFRWTFESERGEASDLARFGRDYVRLAESGALGALFLPGWRTPEDAVFVAPAYTFLLRNRAVEIQFWLDIGATGWWERLYQPLTHPYVLSSRWPIAAPWTDRDEYLARQETLRRLLLGLVRRTRGRIYLAASDYSESGFEQRGPLLTIVNWLLGSER</sequence>
<dbReference type="GO" id="GO:0016787">
    <property type="term" value="F:hydrolase activity"/>
    <property type="evidence" value="ECO:0007669"/>
    <property type="project" value="UniProtKB-UniRule"/>
</dbReference>
<dbReference type="InterPro" id="IPR027417">
    <property type="entry name" value="P-loop_NTPase"/>
</dbReference>
<evidence type="ECO:0000256" key="5">
    <source>
        <dbReference type="PROSITE-ProRule" id="PRU00560"/>
    </source>
</evidence>
<evidence type="ECO:0000256" key="2">
    <source>
        <dbReference type="ARBA" id="ARBA00022801"/>
    </source>
</evidence>
<dbReference type="PROSITE" id="PS51198">
    <property type="entry name" value="UVRD_HELICASE_ATP_BIND"/>
    <property type="match status" value="1"/>
</dbReference>
<evidence type="ECO:0000256" key="4">
    <source>
        <dbReference type="ARBA" id="ARBA00022840"/>
    </source>
</evidence>
<keyword evidence="3 5" id="KW-0347">Helicase</keyword>
<dbReference type="AlphaFoldDB" id="A0A7C1JIV3"/>
<keyword evidence="2 5" id="KW-0378">Hydrolase</keyword>
<keyword evidence="1 5" id="KW-0547">Nucleotide-binding</keyword>
<dbReference type="GO" id="GO:0005524">
    <property type="term" value="F:ATP binding"/>
    <property type="evidence" value="ECO:0007669"/>
    <property type="project" value="UniProtKB-UniRule"/>
</dbReference>
<dbReference type="InterPro" id="IPR014016">
    <property type="entry name" value="UvrD-like_ATP-bd"/>
</dbReference>
<feature type="binding site" evidence="5">
    <location>
        <begin position="16"/>
        <end position="23"/>
    </location>
    <ligand>
        <name>ATP</name>
        <dbReference type="ChEBI" id="CHEBI:30616"/>
    </ligand>
</feature>
<dbReference type="GO" id="GO:0004386">
    <property type="term" value="F:helicase activity"/>
    <property type="evidence" value="ECO:0007669"/>
    <property type="project" value="UniProtKB-UniRule"/>
</dbReference>
<protein>
    <recommendedName>
        <fullName evidence="6">UvrD-like helicase ATP-binding domain-containing protein</fullName>
    </recommendedName>
</protein>
<gene>
    <name evidence="7" type="ORF">ENQ20_03725</name>
</gene>